<dbReference type="PANTHER" id="PTHR11461:SF211">
    <property type="entry name" value="GH10112P-RELATED"/>
    <property type="match status" value="1"/>
</dbReference>
<dbReference type="InterPro" id="IPR042185">
    <property type="entry name" value="Serpin_sf_2"/>
</dbReference>
<evidence type="ECO:0000313" key="3">
    <source>
        <dbReference type="EMBL" id="ABK78571.1"/>
    </source>
</evidence>
<feature type="domain" description="Serpin" evidence="2">
    <location>
        <begin position="107"/>
        <end position="460"/>
    </location>
</feature>
<dbReference type="GO" id="GO:0005615">
    <property type="term" value="C:extracellular space"/>
    <property type="evidence" value="ECO:0007669"/>
    <property type="project" value="InterPro"/>
</dbReference>
<dbReference type="InterPro" id="IPR023796">
    <property type="entry name" value="Serpin_dom"/>
</dbReference>
<dbReference type="SUPFAM" id="SSF56574">
    <property type="entry name" value="Serpins"/>
    <property type="match status" value="1"/>
</dbReference>
<dbReference type="InterPro" id="IPR042178">
    <property type="entry name" value="Serpin_sf_1"/>
</dbReference>
<dbReference type="InterPro" id="IPR036186">
    <property type="entry name" value="Serpin_sf"/>
</dbReference>
<dbReference type="GO" id="GO:0004867">
    <property type="term" value="F:serine-type endopeptidase inhibitor activity"/>
    <property type="evidence" value="ECO:0007669"/>
    <property type="project" value="InterPro"/>
</dbReference>
<dbReference type="STRING" id="414004.CENSYa_1965"/>
<proteinExistence type="inferred from homology"/>
<dbReference type="PANTHER" id="PTHR11461">
    <property type="entry name" value="SERINE PROTEASE INHIBITOR, SERPIN"/>
    <property type="match status" value="1"/>
</dbReference>
<evidence type="ECO:0000259" key="2">
    <source>
        <dbReference type="SMART" id="SM00093"/>
    </source>
</evidence>
<dbReference type="KEGG" id="csy:CENSYa_1965"/>
<dbReference type="Gene3D" id="2.30.39.10">
    <property type="entry name" value="Alpha-1-antitrypsin, domain 1"/>
    <property type="match status" value="1"/>
</dbReference>
<dbReference type="Proteomes" id="UP000000758">
    <property type="component" value="Chromosome"/>
</dbReference>
<organism evidence="3 4">
    <name type="scientific">Cenarchaeum symbiosum (strain A)</name>
    <dbReference type="NCBI Taxonomy" id="414004"/>
    <lineage>
        <taxon>Archaea</taxon>
        <taxon>Nitrososphaerota</taxon>
        <taxon>Candidatus Cenarchaeales</taxon>
        <taxon>Candidatus Cenarchaeaceae</taxon>
        <taxon>Candidatus Cenarchaeum</taxon>
    </lineage>
</organism>
<dbReference type="PROSITE" id="PS00284">
    <property type="entry name" value="SERPIN"/>
    <property type="match status" value="1"/>
</dbReference>
<dbReference type="AlphaFoldDB" id="A0RZ04"/>
<dbReference type="CDD" id="cd19590">
    <property type="entry name" value="serpin_thermopin-like"/>
    <property type="match status" value="1"/>
</dbReference>
<dbReference type="InterPro" id="IPR023795">
    <property type="entry name" value="Serpin_CS"/>
</dbReference>
<evidence type="ECO:0000256" key="1">
    <source>
        <dbReference type="RuleBase" id="RU000411"/>
    </source>
</evidence>
<keyword evidence="3" id="KW-0722">Serine protease inhibitor</keyword>
<dbReference type="EnsemblBacteria" id="ABK78571">
    <property type="protein sequence ID" value="ABK78571"/>
    <property type="gene ID" value="CENSYa_1965"/>
</dbReference>
<evidence type="ECO:0000313" key="4">
    <source>
        <dbReference type="Proteomes" id="UP000000758"/>
    </source>
</evidence>
<reference evidence="3 4" key="1">
    <citation type="journal article" date="2006" name="Proc. Natl. Acad. Sci. U.S.A.">
        <title>Genomic analysis of the uncultivated marine crenarchaeote Cenarchaeum symbiosum.</title>
        <authorList>
            <person name="Hallam S.J."/>
            <person name="Konstantinidis K.T."/>
            <person name="Putnam N."/>
            <person name="Schleper C."/>
            <person name="Watanabe Y."/>
            <person name="Sugahara J."/>
            <person name="Preston C."/>
            <person name="de la Torre J."/>
            <person name="Richardson P.M."/>
            <person name="DeLong E.F."/>
        </authorList>
    </citation>
    <scope>NUCLEOTIDE SEQUENCE [LARGE SCALE GENOMIC DNA]</scope>
    <source>
        <strain evidence="4">A</strain>
    </source>
</reference>
<gene>
    <name evidence="3" type="ordered locus">CENSYa_1965</name>
</gene>
<dbReference type="InterPro" id="IPR000215">
    <property type="entry name" value="Serpin_fam"/>
</dbReference>
<keyword evidence="4" id="KW-1185">Reference proteome</keyword>
<name>A0RZ04_CENSY</name>
<dbReference type="Pfam" id="PF00079">
    <property type="entry name" value="Serpin"/>
    <property type="match status" value="1"/>
</dbReference>
<accession>A0RZ04</accession>
<keyword evidence="3" id="KW-0646">Protease inhibitor</keyword>
<comment type="similarity">
    <text evidence="1">Belongs to the serpin family.</text>
</comment>
<dbReference type="SMART" id="SM00093">
    <property type="entry name" value="SERPIN"/>
    <property type="match status" value="1"/>
</dbReference>
<dbReference type="EMBL" id="DP000238">
    <property type="protein sequence ID" value="ABK78571.1"/>
    <property type="molecule type" value="Genomic_DNA"/>
</dbReference>
<dbReference type="Gene3D" id="3.30.497.10">
    <property type="entry name" value="Antithrombin, subunit I, domain 2"/>
    <property type="match status" value="1"/>
</dbReference>
<protein>
    <submittedName>
        <fullName evidence="3">Serine protease inhibitor</fullName>
    </submittedName>
</protein>
<dbReference type="HOGENOM" id="CLU_023330_0_1_2"/>
<sequence length="462" mass="49477">MRVIYAAPILLLLVPAAGALQCGEEHVLTERPNGKLACVTDQTADRLGWMRVQDPGDPADRVSPDGLSVMHERQPVEAPALLGIGADARGMTDADARGAAGNRSFAGDFYAQVSDIQGNIFFSPVSIHTAFSAVYEGAEGDTAAQLRDAFGLEPDDSARHASVKLLLESFGGTGPVLEMASALWLADWIEAKEEYVGAVRDVYRSDVERIDFVSEGEKRIDAWASDNTRGRITDVTEQDQFDDLTAAVITNVVYFNGSWAERFSVEDTRTSTFWRGASDGVDAEFMNLAANLDYSERRGAQVLRLPYEGGGISMVIILPGTRDGITELEQSVVHDGIPAWTSGMASKEVMVSLPKFEMGTRYDLVPLLSGLGVLDAFVPSDADFAGIADVAGELYIGGASHDAYVRVNEAGTEAAAATVVGMRATSEPPPPEVFTADHPFLFIIQDDGGAVLFMGRLSDPTA</sequence>